<reference evidence="1" key="2">
    <citation type="journal article" date="2022" name="New Phytol.">
        <title>Evolutionary transition to the ectomycorrhizal habit in the genomes of a hyperdiverse lineage of mushroom-forming fungi.</title>
        <authorList>
            <person name="Looney B."/>
            <person name="Miyauchi S."/>
            <person name="Morin E."/>
            <person name="Drula E."/>
            <person name="Courty P.E."/>
            <person name="Kohler A."/>
            <person name="Kuo A."/>
            <person name="LaButti K."/>
            <person name="Pangilinan J."/>
            <person name="Lipzen A."/>
            <person name="Riley R."/>
            <person name="Andreopoulos W."/>
            <person name="He G."/>
            <person name="Johnson J."/>
            <person name="Nolan M."/>
            <person name="Tritt A."/>
            <person name="Barry K.W."/>
            <person name="Grigoriev I.V."/>
            <person name="Nagy L.G."/>
            <person name="Hibbett D."/>
            <person name="Henrissat B."/>
            <person name="Matheny P.B."/>
            <person name="Labbe J."/>
            <person name="Martin F.M."/>
        </authorList>
    </citation>
    <scope>NUCLEOTIDE SEQUENCE</scope>
    <source>
        <strain evidence="1">HHB10654</strain>
    </source>
</reference>
<evidence type="ECO:0000313" key="2">
    <source>
        <dbReference type="Proteomes" id="UP000814140"/>
    </source>
</evidence>
<comment type="caution">
    <text evidence="1">The sequence shown here is derived from an EMBL/GenBank/DDBJ whole genome shotgun (WGS) entry which is preliminary data.</text>
</comment>
<gene>
    <name evidence="1" type="ORF">BV25DRAFT_1880490</name>
</gene>
<dbReference type="Proteomes" id="UP000814140">
    <property type="component" value="Unassembled WGS sequence"/>
</dbReference>
<accession>A0ACB8TAT9</accession>
<reference evidence="1" key="1">
    <citation type="submission" date="2021-03" db="EMBL/GenBank/DDBJ databases">
        <authorList>
            <consortium name="DOE Joint Genome Institute"/>
            <person name="Ahrendt S."/>
            <person name="Looney B.P."/>
            <person name="Miyauchi S."/>
            <person name="Morin E."/>
            <person name="Drula E."/>
            <person name="Courty P.E."/>
            <person name="Chicoki N."/>
            <person name="Fauchery L."/>
            <person name="Kohler A."/>
            <person name="Kuo A."/>
            <person name="Labutti K."/>
            <person name="Pangilinan J."/>
            <person name="Lipzen A."/>
            <person name="Riley R."/>
            <person name="Andreopoulos W."/>
            <person name="He G."/>
            <person name="Johnson J."/>
            <person name="Barry K.W."/>
            <person name="Grigoriev I.V."/>
            <person name="Nagy L."/>
            <person name="Hibbett D."/>
            <person name="Henrissat B."/>
            <person name="Matheny P.B."/>
            <person name="Labbe J."/>
            <person name="Martin F."/>
        </authorList>
    </citation>
    <scope>NUCLEOTIDE SEQUENCE</scope>
    <source>
        <strain evidence="1">HHB10654</strain>
    </source>
</reference>
<name>A0ACB8TAT9_9AGAM</name>
<organism evidence="1 2">
    <name type="scientific">Artomyces pyxidatus</name>
    <dbReference type="NCBI Taxonomy" id="48021"/>
    <lineage>
        <taxon>Eukaryota</taxon>
        <taxon>Fungi</taxon>
        <taxon>Dikarya</taxon>
        <taxon>Basidiomycota</taxon>
        <taxon>Agaricomycotina</taxon>
        <taxon>Agaricomycetes</taxon>
        <taxon>Russulales</taxon>
        <taxon>Auriscalpiaceae</taxon>
        <taxon>Artomyces</taxon>
    </lineage>
</organism>
<sequence>MSRLPPALLYLTIYNPDLKPTVEIADDDEDAEEQAHILFYTARERAASRDRMLRQIGLAKALINFADMFSPDDVCDNVHSQSRRMLMVSPEPGFWIHACLELAKSPSQAVPSRGKGKQRGKEKEKDKAKDNEGDPGYDYHDGSVHDMSVRAQLLRGYEEFKLLHGSFASILRDLGQQALELQLERFFTVWAWRWDIEQDSDFGRYLGIPLHPLHKSMTPIVDRFNSQLSSDAASFVLVPPHIIPSTSYMESIVPPELPLHLLSRIPPPRPAHTTERPPQDLPPTAAPTDVPKPTVDRFASSMAVTKDAMEATGNAFIAIGTSMDVRKWGWPGYLTFGKGNRRPGSMSSTDEDQTEKEPPVEEGVTGNDSQHSADRVEGDIRVHVDTESLHDAMSSSGLSVAGPLDAGREDATSHSVQGTDEDARPTDAHEATFKPNGDNSHETVPSLDVELPTAPFASDDDEHERPHASTSTDLPAQEDTYSTSPTDTTPSIIVSPPRVSPSPSQRTLPAPLPAPTFSSIPIHLAPPNDPSATVRRCLLYRIQDQLAVAFLAPEQSNPDGETTASYEAASALLANLSALIAEDQASRSSELPLYSATKILQPKDKYIFTTGRGLTASSPEFVSRSEHLYNGQQLISSTDALEVFSRTQGPQHWHIARREQTGAVYMEVSRKETSLTDVDNELAGLVRRLRDGEQR</sequence>
<dbReference type="EMBL" id="MU277195">
    <property type="protein sequence ID" value="KAI0065547.1"/>
    <property type="molecule type" value="Genomic_DNA"/>
</dbReference>
<proteinExistence type="predicted"/>
<protein>
    <submittedName>
        <fullName evidence="1">Uncharacterized protein</fullName>
    </submittedName>
</protein>
<evidence type="ECO:0000313" key="1">
    <source>
        <dbReference type="EMBL" id="KAI0065547.1"/>
    </source>
</evidence>
<keyword evidence="2" id="KW-1185">Reference proteome</keyword>